<evidence type="ECO:0000313" key="9">
    <source>
        <dbReference type="EMBL" id="MFC5407118.1"/>
    </source>
</evidence>
<dbReference type="InterPro" id="IPR014284">
    <property type="entry name" value="RNA_pol_sigma-70_dom"/>
</dbReference>
<dbReference type="InterPro" id="IPR007627">
    <property type="entry name" value="RNA_pol_sigma70_r2"/>
</dbReference>
<dbReference type="InterPro" id="IPR036388">
    <property type="entry name" value="WH-like_DNA-bd_sf"/>
</dbReference>
<comment type="caution">
    <text evidence="9">The sequence shown here is derived from an EMBL/GenBank/DDBJ whole genome shotgun (WGS) entry which is preliminary data.</text>
</comment>
<dbReference type="EMBL" id="JBHSMI010000067">
    <property type="protein sequence ID" value="MFC5407118.1"/>
    <property type="molecule type" value="Genomic_DNA"/>
</dbReference>
<keyword evidence="3 6" id="KW-0731">Sigma factor</keyword>
<keyword evidence="5 6" id="KW-0804">Transcription</keyword>
<dbReference type="Pfam" id="PF04542">
    <property type="entry name" value="Sigma70_r2"/>
    <property type="match status" value="1"/>
</dbReference>
<dbReference type="SUPFAM" id="SSF88946">
    <property type="entry name" value="Sigma2 domain of RNA polymerase sigma factors"/>
    <property type="match status" value="1"/>
</dbReference>
<dbReference type="InterPro" id="IPR013324">
    <property type="entry name" value="RNA_pol_sigma_r3/r4-like"/>
</dbReference>
<dbReference type="InterPro" id="IPR000838">
    <property type="entry name" value="RNA_pol_sigma70_ECF_CS"/>
</dbReference>
<dbReference type="PANTHER" id="PTHR43133:SF51">
    <property type="entry name" value="RNA POLYMERASE SIGMA FACTOR"/>
    <property type="match status" value="1"/>
</dbReference>
<accession>A0ABW0I3G8</accession>
<dbReference type="NCBIfam" id="TIGR02937">
    <property type="entry name" value="sigma70-ECF"/>
    <property type="match status" value="1"/>
</dbReference>
<evidence type="ECO:0000256" key="5">
    <source>
        <dbReference type="ARBA" id="ARBA00023163"/>
    </source>
</evidence>
<feature type="domain" description="RNA polymerase sigma factor 70 region 4 type 2" evidence="8">
    <location>
        <begin position="106"/>
        <end position="155"/>
    </location>
</feature>
<reference evidence="10" key="1">
    <citation type="journal article" date="2019" name="Int. J. Syst. Evol. Microbiol.">
        <title>The Global Catalogue of Microorganisms (GCM) 10K type strain sequencing project: providing services to taxonomists for standard genome sequencing and annotation.</title>
        <authorList>
            <consortium name="The Broad Institute Genomics Platform"/>
            <consortium name="The Broad Institute Genome Sequencing Center for Infectious Disease"/>
            <person name="Wu L."/>
            <person name="Ma J."/>
        </authorList>
    </citation>
    <scope>NUCLEOTIDE SEQUENCE [LARGE SCALE GENOMIC DNA]</scope>
    <source>
        <strain evidence="10">CGMCC 1.18575</strain>
    </source>
</reference>
<dbReference type="Proteomes" id="UP001596113">
    <property type="component" value="Unassembled WGS sequence"/>
</dbReference>
<evidence type="ECO:0000256" key="2">
    <source>
        <dbReference type="ARBA" id="ARBA00023015"/>
    </source>
</evidence>
<dbReference type="InterPro" id="IPR039425">
    <property type="entry name" value="RNA_pol_sigma-70-like"/>
</dbReference>
<name>A0ABW0I3G8_9BACL</name>
<dbReference type="Gene3D" id="1.10.10.10">
    <property type="entry name" value="Winged helix-like DNA-binding domain superfamily/Winged helix DNA-binding domain"/>
    <property type="match status" value="1"/>
</dbReference>
<feature type="domain" description="RNA polymerase sigma-70 region 2" evidence="7">
    <location>
        <begin position="11"/>
        <end position="78"/>
    </location>
</feature>
<dbReference type="SUPFAM" id="SSF88659">
    <property type="entry name" value="Sigma3 and sigma4 domains of RNA polymerase sigma factors"/>
    <property type="match status" value="1"/>
</dbReference>
<evidence type="ECO:0000259" key="7">
    <source>
        <dbReference type="Pfam" id="PF04542"/>
    </source>
</evidence>
<proteinExistence type="inferred from homology"/>
<dbReference type="RefSeq" id="WP_378139495.1">
    <property type="nucleotide sequence ID" value="NZ_JBHSMI010000067.1"/>
</dbReference>
<organism evidence="9 10">
    <name type="scientific">Cohnella soli</name>
    <dbReference type="NCBI Taxonomy" id="425005"/>
    <lineage>
        <taxon>Bacteria</taxon>
        <taxon>Bacillati</taxon>
        <taxon>Bacillota</taxon>
        <taxon>Bacilli</taxon>
        <taxon>Bacillales</taxon>
        <taxon>Paenibacillaceae</taxon>
        <taxon>Cohnella</taxon>
    </lineage>
</organism>
<evidence type="ECO:0000256" key="4">
    <source>
        <dbReference type="ARBA" id="ARBA00023125"/>
    </source>
</evidence>
<sequence>MEIGKEQAHTLFDDYSTYVYRVAYLLTKSNMQAEDITQEAFIQAFRKFSSYDPNKPFKPWISKIAVNLARNNMRKTRWLSFFAGVPEHDRVDGIEASILENERDRELWLEVNKLSRKRKEVVVLHFYADLKLYEVADILGIPLGTCKSRLHSALNMLRKQMMDTESYLLIKGGETIEQSSGH</sequence>
<dbReference type="InterPro" id="IPR013249">
    <property type="entry name" value="RNA_pol_sigma70_r4_t2"/>
</dbReference>
<dbReference type="Gene3D" id="1.10.1740.10">
    <property type="match status" value="1"/>
</dbReference>
<gene>
    <name evidence="9" type="ORF">ACFPOF_30700</name>
</gene>
<keyword evidence="4 6" id="KW-0238">DNA-binding</keyword>
<dbReference type="InterPro" id="IPR013325">
    <property type="entry name" value="RNA_pol_sigma_r2"/>
</dbReference>
<evidence type="ECO:0000256" key="1">
    <source>
        <dbReference type="ARBA" id="ARBA00010641"/>
    </source>
</evidence>
<dbReference type="Pfam" id="PF08281">
    <property type="entry name" value="Sigma70_r4_2"/>
    <property type="match status" value="1"/>
</dbReference>
<protein>
    <recommendedName>
        <fullName evidence="6">RNA polymerase sigma factor</fullName>
    </recommendedName>
</protein>
<evidence type="ECO:0000259" key="8">
    <source>
        <dbReference type="Pfam" id="PF08281"/>
    </source>
</evidence>
<keyword evidence="2 6" id="KW-0805">Transcription regulation</keyword>
<keyword evidence="10" id="KW-1185">Reference proteome</keyword>
<dbReference type="PROSITE" id="PS01063">
    <property type="entry name" value="SIGMA70_ECF"/>
    <property type="match status" value="1"/>
</dbReference>
<dbReference type="CDD" id="cd06171">
    <property type="entry name" value="Sigma70_r4"/>
    <property type="match status" value="1"/>
</dbReference>
<evidence type="ECO:0000256" key="6">
    <source>
        <dbReference type="RuleBase" id="RU000716"/>
    </source>
</evidence>
<dbReference type="PANTHER" id="PTHR43133">
    <property type="entry name" value="RNA POLYMERASE ECF-TYPE SIGMA FACTO"/>
    <property type="match status" value="1"/>
</dbReference>
<comment type="similarity">
    <text evidence="1 6">Belongs to the sigma-70 factor family. ECF subfamily.</text>
</comment>
<evidence type="ECO:0000313" key="10">
    <source>
        <dbReference type="Proteomes" id="UP001596113"/>
    </source>
</evidence>
<evidence type="ECO:0000256" key="3">
    <source>
        <dbReference type="ARBA" id="ARBA00023082"/>
    </source>
</evidence>